<organism evidence="2 3">
    <name type="scientific">Nocardia amamiensis</name>
    <dbReference type="NCBI Taxonomy" id="404578"/>
    <lineage>
        <taxon>Bacteria</taxon>
        <taxon>Bacillati</taxon>
        <taxon>Actinomycetota</taxon>
        <taxon>Actinomycetes</taxon>
        <taxon>Mycobacteriales</taxon>
        <taxon>Nocardiaceae</taxon>
        <taxon>Nocardia</taxon>
    </lineage>
</organism>
<reference evidence="2 3" key="1">
    <citation type="submission" date="2020-10" db="EMBL/GenBank/DDBJ databases">
        <title>Identification of Nocardia species via Next-generation sequencing and recognition of intraspecies genetic diversity.</title>
        <authorList>
            <person name="Li P."/>
            <person name="Li P."/>
            <person name="Lu B."/>
        </authorList>
    </citation>
    <scope>NUCLEOTIDE SEQUENCE [LARGE SCALE GENOMIC DNA]</scope>
    <source>
        <strain evidence="2 3">BJ06-0157</strain>
    </source>
</reference>
<proteinExistence type="predicted"/>
<evidence type="ECO:0000256" key="1">
    <source>
        <dbReference type="SAM" id="MobiDB-lite"/>
    </source>
</evidence>
<protein>
    <submittedName>
        <fullName evidence="2">Uncharacterized protein</fullName>
    </submittedName>
</protein>
<dbReference type="Proteomes" id="UP000702209">
    <property type="component" value="Unassembled WGS sequence"/>
</dbReference>
<dbReference type="EMBL" id="JADLQX010000034">
    <property type="protein sequence ID" value="MBF6301954.1"/>
    <property type="molecule type" value="Genomic_DNA"/>
</dbReference>
<keyword evidence="3" id="KW-1185">Reference proteome</keyword>
<comment type="caution">
    <text evidence="2">The sequence shown here is derived from an EMBL/GenBank/DDBJ whole genome shotgun (WGS) entry which is preliminary data.</text>
</comment>
<evidence type="ECO:0000313" key="2">
    <source>
        <dbReference type="EMBL" id="MBF6301954.1"/>
    </source>
</evidence>
<dbReference type="RefSeq" id="WP_195133158.1">
    <property type="nucleotide sequence ID" value="NZ_JADLQX010000034.1"/>
</dbReference>
<sequence length="134" mass="14383">MDEAHWITQEHIDCDAISCAAKGAAIRVLTEAGRMKPARDVLQSGDGTWSVVGPDGWPVEIRSYSESADTPRAAVTDTEMSSDGLPQRAPFIGPPIPGFGQPAELLELFAKALREWAEPHDAGHHACSVAEPPR</sequence>
<name>A0ABS0CZD5_9NOCA</name>
<gene>
    <name evidence="2" type="ORF">IU459_31065</name>
</gene>
<accession>A0ABS0CZD5</accession>
<evidence type="ECO:0000313" key="3">
    <source>
        <dbReference type="Proteomes" id="UP000702209"/>
    </source>
</evidence>
<feature type="region of interest" description="Disordered" evidence="1">
    <location>
        <begin position="65"/>
        <end position="96"/>
    </location>
</feature>